<evidence type="ECO:0000256" key="6">
    <source>
        <dbReference type="SAM" id="MobiDB-lite"/>
    </source>
</evidence>
<dbReference type="GO" id="GO:0006310">
    <property type="term" value="P:DNA recombination"/>
    <property type="evidence" value="ECO:0007669"/>
    <property type="project" value="UniProtKB-KW"/>
</dbReference>
<dbReference type="EMBL" id="FNWO01000012">
    <property type="protein sequence ID" value="SEH52406.1"/>
    <property type="molecule type" value="Genomic_DNA"/>
</dbReference>
<gene>
    <name evidence="9" type="ORF">SAMN04244559_02789</name>
</gene>
<evidence type="ECO:0000256" key="5">
    <source>
        <dbReference type="PROSITE-ProRule" id="PRU01248"/>
    </source>
</evidence>
<evidence type="ECO:0000256" key="1">
    <source>
        <dbReference type="ARBA" id="ARBA00008857"/>
    </source>
</evidence>
<dbReference type="InterPro" id="IPR002104">
    <property type="entry name" value="Integrase_catalytic"/>
</dbReference>
<dbReference type="InterPro" id="IPR010998">
    <property type="entry name" value="Integrase_recombinase_N"/>
</dbReference>
<evidence type="ECO:0000313" key="9">
    <source>
        <dbReference type="EMBL" id="SEH52406.1"/>
    </source>
</evidence>
<feature type="domain" description="Core-binding (CB)" evidence="8">
    <location>
        <begin position="58"/>
        <end position="141"/>
    </location>
</feature>
<accession>A0A1H6ITY1</accession>
<evidence type="ECO:0000313" key="10">
    <source>
        <dbReference type="Proteomes" id="UP000182983"/>
    </source>
</evidence>
<dbReference type="InterPro" id="IPR013762">
    <property type="entry name" value="Integrase-like_cat_sf"/>
</dbReference>
<dbReference type="Proteomes" id="UP000182983">
    <property type="component" value="Unassembled WGS sequence"/>
</dbReference>
<sequence>MAVFKREGSPFWFIEFTYKGHKVRQSSGMTKKRDAEERERLLRQELKEQILLGKVADMSLGEAIDRYYDGVIVPKGNKGVATRELYALNQIRQGLGASTSIAKLSARVLADYKDSLLAEKKAPATVNRYLATIKAILRKAKDEWGTLAVVPTIKLLPLDNARYRWLTEDEEKKLLPVCAPHLRDLVVFLMDTGARLREATLLIWTDVDLDRKPRAAVRFMETKSGKPRGVPLSTRVEEMLRRLKAECPEGESRVFLYRPVGRGGVGDDGTRRGKAIPFNNPFGTWDTARKRVGLEDVNLHDLRHTFASRLVMRGVPLLTVSKLLGHASIQMTMRYAHLAPDAFDAAIDLLEGGQPRAEPVAPEVALAPVEDRSEGNGRGEFLNGQDGVVGEEGDEVGTEEAGTSANIRAGELEAV</sequence>
<dbReference type="InterPro" id="IPR044068">
    <property type="entry name" value="CB"/>
</dbReference>
<protein>
    <submittedName>
        <fullName evidence="9">Site-specific recombinase XerD</fullName>
    </submittedName>
</protein>
<dbReference type="Pfam" id="PF00589">
    <property type="entry name" value="Phage_integrase"/>
    <property type="match status" value="1"/>
</dbReference>
<dbReference type="PROSITE" id="PS51900">
    <property type="entry name" value="CB"/>
    <property type="match status" value="1"/>
</dbReference>
<dbReference type="PROSITE" id="PS51898">
    <property type="entry name" value="TYR_RECOMBINASE"/>
    <property type="match status" value="1"/>
</dbReference>
<name>A0A1H6ITY1_MAGFU</name>
<reference evidence="10" key="1">
    <citation type="submission" date="2016-10" db="EMBL/GenBank/DDBJ databases">
        <authorList>
            <person name="Varghese N."/>
            <person name="Submissions S."/>
        </authorList>
    </citation>
    <scope>NUCLEOTIDE SEQUENCE [LARGE SCALE GENOMIC DNA]</scope>
    <source>
        <strain evidence="10">DSM 13234</strain>
    </source>
</reference>
<dbReference type="CDD" id="cd00796">
    <property type="entry name" value="INT_Rci_Hp1_C"/>
    <property type="match status" value="1"/>
</dbReference>
<evidence type="ECO:0000259" key="7">
    <source>
        <dbReference type="PROSITE" id="PS51898"/>
    </source>
</evidence>
<dbReference type="SUPFAM" id="SSF56349">
    <property type="entry name" value="DNA breaking-rejoining enzymes"/>
    <property type="match status" value="1"/>
</dbReference>
<evidence type="ECO:0000259" key="8">
    <source>
        <dbReference type="PROSITE" id="PS51900"/>
    </source>
</evidence>
<dbReference type="RefSeq" id="WP_074769595.1">
    <property type="nucleotide sequence ID" value="NZ_FNWO01000012.1"/>
</dbReference>
<keyword evidence="3 5" id="KW-0238">DNA-binding</keyword>
<feature type="region of interest" description="Disordered" evidence="6">
    <location>
        <begin position="371"/>
        <end position="415"/>
    </location>
</feature>
<keyword evidence="10" id="KW-1185">Reference proteome</keyword>
<dbReference type="PANTHER" id="PTHR30349:SF64">
    <property type="entry name" value="PROPHAGE INTEGRASE INTD-RELATED"/>
    <property type="match status" value="1"/>
</dbReference>
<evidence type="ECO:0000256" key="3">
    <source>
        <dbReference type="ARBA" id="ARBA00023125"/>
    </source>
</evidence>
<dbReference type="GO" id="GO:0015074">
    <property type="term" value="P:DNA integration"/>
    <property type="evidence" value="ECO:0007669"/>
    <property type="project" value="UniProtKB-KW"/>
</dbReference>
<keyword evidence="2" id="KW-0229">DNA integration</keyword>
<dbReference type="InterPro" id="IPR011010">
    <property type="entry name" value="DNA_brk_join_enz"/>
</dbReference>
<evidence type="ECO:0000256" key="4">
    <source>
        <dbReference type="ARBA" id="ARBA00023172"/>
    </source>
</evidence>
<dbReference type="OrthoDB" id="9814722at2"/>
<dbReference type="AlphaFoldDB" id="A0A1H6ITY1"/>
<evidence type="ECO:0000256" key="2">
    <source>
        <dbReference type="ARBA" id="ARBA00022908"/>
    </source>
</evidence>
<dbReference type="InterPro" id="IPR050090">
    <property type="entry name" value="Tyrosine_recombinase_XerCD"/>
</dbReference>
<dbReference type="Gene3D" id="1.10.150.130">
    <property type="match status" value="1"/>
</dbReference>
<comment type="similarity">
    <text evidence="1">Belongs to the 'phage' integrase family.</text>
</comment>
<feature type="compositionally biased region" description="Acidic residues" evidence="6">
    <location>
        <begin position="389"/>
        <end position="398"/>
    </location>
</feature>
<dbReference type="PANTHER" id="PTHR30349">
    <property type="entry name" value="PHAGE INTEGRASE-RELATED"/>
    <property type="match status" value="1"/>
</dbReference>
<organism evidence="9 10">
    <name type="scientific">Magnetospirillum fulvum</name>
    <name type="common">Rhodospirillum fulvum</name>
    <dbReference type="NCBI Taxonomy" id="1082"/>
    <lineage>
        <taxon>Bacteria</taxon>
        <taxon>Pseudomonadati</taxon>
        <taxon>Pseudomonadota</taxon>
        <taxon>Alphaproteobacteria</taxon>
        <taxon>Rhodospirillales</taxon>
        <taxon>Rhodospirillaceae</taxon>
        <taxon>Magnetospirillum</taxon>
    </lineage>
</organism>
<keyword evidence="4" id="KW-0233">DNA recombination</keyword>
<proteinExistence type="inferred from homology"/>
<dbReference type="GO" id="GO:0003677">
    <property type="term" value="F:DNA binding"/>
    <property type="evidence" value="ECO:0007669"/>
    <property type="project" value="UniProtKB-UniRule"/>
</dbReference>
<feature type="domain" description="Tyr recombinase" evidence="7">
    <location>
        <begin position="161"/>
        <end position="348"/>
    </location>
</feature>
<dbReference type="Gene3D" id="1.10.443.10">
    <property type="entry name" value="Intergrase catalytic core"/>
    <property type="match status" value="1"/>
</dbReference>